<keyword evidence="12" id="KW-1185">Reference proteome</keyword>
<dbReference type="InterPro" id="IPR000515">
    <property type="entry name" value="MetI-like"/>
</dbReference>
<evidence type="ECO:0000256" key="8">
    <source>
        <dbReference type="RuleBase" id="RU363032"/>
    </source>
</evidence>
<dbReference type="Gene3D" id="1.10.3720.10">
    <property type="entry name" value="MetI-like"/>
    <property type="match status" value="1"/>
</dbReference>
<evidence type="ECO:0000256" key="2">
    <source>
        <dbReference type="ARBA" id="ARBA00022448"/>
    </source>
</evidence>
<comment type="similarity">
    <text evidence="8">Belongs to the binding-protein-dependent transport system permease family.</text>
</comment>
<evidence type="ECO:0000259" key="10">
    <source>
        <dbReference type="PROSITE" id="PS50928"/>
    </source>
</evidence>
<keyword evidence="7 8" id="KW-0472">Membrane</keyword>
<feature type="transmembrane region" description="Helical" evidence="8">
    <location>
        <begin position="78"/>
        <end position="100"/>
    </location>
</feature>
<reference evidence="11" key="1">
    <citation type="submission" date="2020-08" db="EMBL/GenBank/DDBJ databases">
        <title>Whole genome shotgun sequence of Polymorphospora rubra NBRC 101157.</title>
        <authorList>
            <person name="Komaki H."/>
            <person name="Tamura T."/>
        </authorList>
    </citation>
    <scope>NUCLEOTIDE SEQUENCE</scope>
    <source>
        <strain evidence="11">NBRC 101157</strain>
    </source>
</reference>
<name>A0A810N5Z2_9ACTN</name>
<gene>
    <name evidence="11" type="ORF">Prubr_57380</name>
</gene>
<feature type="region of interest" description="Disordered" evidence="9">
    <location>
        <begin position="1"/>
        <end position="20"/>
    </location>
</feature>
<dbReference type="EMBL" id="AP023359">
    <property type="protein sequence ID" value="BCJ68717.1"/>
    <property type="molecule type" value="Genomic_DNA"/>
</dbReference>
<proteinExistence type="inferred from homology"/>
<dbReference type="Proteomes" id="UP000680866">
    <property type="component" value="Chromosome"/>
</dbReference>
<feature type="transmembrane region" description="Helical" evidence="8">
    <location>
        <begin position="112"/>
        <end position="134"/>
    </location>
</feature>
<evidence type="ECO:0000256" key="7">
    <source>
        <dbReference type="ARBA" id="ARBA00023136"/>
    </source>
</evidence>
<keyword evidence="4 8" id="KW-0812">Transmembrane</keyword>
<dbReference type="SUPFAM" id="SSF161098">
    <property type="entry name" value="MetI-like"/>
    <property type="match status" value="1"/>
</dbReference>
<sequence length="308" mass="33449">MTSTGRGGATTTAAPPPGPGQLAGLPRVPLRHYGRWVSAAVVIVLVALLARAFAQGSIEWSVVGRYLTASAILHGLQNTIIITLCSMALAIGLGVIVAVMRMSANPVTRTVAFGYIWLFRGIPVLLQLLIWYNLALVFPTVGFGPFETRMIDVMTPFMAALLGLGINMSAYTAELVRGGILSVDKGQIEAAQAISLTPNQIRRRIVLPQAMRVILPPLGNEFISTLKMSSLAAVITYGEMLETAEFIYYSNNRVIELLIVAAIWYLAVVSVLSVIQHFVERRFGRGFQSTPTRRARSIGRRLKGAPEQ</sequence>
<evidence type="ECO:0000256" key="5">
    <source>
        <dbReference type="ARBA" id="ARBA00022970"/>
    </source>
</evidence>
<organism evidence="11 12">
    <name type="scientific">Polymorphospora rubra</name>
    <dbReference type="NCBI Taxonomy" id="338584"/>
    <lineage>
        <taxon>Bacteria</taxon>
        <taxon>Bacillati</taxon>
        <taxon>Actinomycetota</taxon>
        <taxon>Actinomycetes</taxon>
        <taxon>Micromonosporales</taxon>
        <taxon>Micromonosporaceae</taxon>
        <taxon>Polymorphospora</taxon>
    </lineage>
</organism>
<evidence type="ECO:0000313" key="12">
    <source>
        <dbReference type="Proteomes" id="UP000680866"/>
    </source>
</evidence>
<dbReference type="AlphaFoldDB" id="A0A810N5Z2"/>
<dbReference type="InterPro" id="IPR043429">
    <property type="entry name" value="ArtM/GltK/GlnP/TcyL/YhdX-like"/>
</dbReference>
<dbReference type="PROSITE" id="PS50928">
    <property type="entry name" value="ABC_TM1"/>
    <property type="match status" value="1"/>
</dbReference>
<protein>
    <submittedName>
        <fullName evidence="11">ABC transporter permease</fullName>
    </submittedName>
</protein>
<keyword evidence="3" id="KW-1003">Cell membrane</keyword>
<feature type="transmembrane region" description="Helical" evidence="8">
    <location>
        <begin position="257"/>
        <end position="279"/>
    </location>
</feature>
<feature type="transmembrane region" description="Helical" evidence="8">
    <location>
        <begin position="36"/>
        <end position="58"/>
    </location>
</feature>
<evidence type="ECO:0000256" key="6">
    <source>
        <dbReference type="ARBA" id="ARBA00022989"/>
    </source>
</evidence>
<dbReference type="RefSeq" id="WP_212817906.1">
    <property type="nucleotide sequence ID" value="NZ_AP023359.1"/>
</dbReference>
<dbReference type="GO" id="GO:0043190">
    <property type="term" value="C:ATP-binding cassette (ABC) transporter complex"/>
    <property type="evidence" value="ECO:0007669"/>
    <property type="project" value="InterPro"/>
</dbReference>
<evidence type="ECO:0000256" key="3">
    <source>
        <dbReference type="ARBA" id="ARBA00022475"/>
    </source>
</evidence>
<feature type="domain" description="ABC transmembrane type-1" evidence="10">
    <location>
        <begin position="76"/>
        <end position="276"/>
    </location>
</feature>
<dbReference type="PANTHER" id="PTHR30614">
    <property type="entry name" value="MEMBRANE COMPONENT OF AMINO ACID ABC TRANSPORTER"/>
    <property type="match status" value="1"/>
</dbReference>
<dbReference type="CDD" id="cd06261">
    <property type="entry name" value="TM_PBP2"/>
    <property type="match status" value="1"/>
</dbReference>
<feature type="transmembrane region" description="Helical" evidence="8">
    <location>
        <begin position="154"/>
        <end position="173"/>
    </location>
</feature>
<keyword evidence="2 8" id="KW-0813">Transport</keyword>
<dbReference type="NCBIfam" id="TIGR01726">
    <property type="entry name" value="HEQRo_perm_3TM"/>
    <property type="match status" value="1"/>
</dbReference>
<evidence type="ECO:0000256" key="4">
    <source>
        <dbReference type="ARBA" id="ARBA00022692"/>
    </source>
</evidence>
<evidence type="ECO:0000313" key="11">
    <source>
        <dbReference type="EMBL" id="BCJ68717.1"/>
    </source>
</evidence>
<dbReference type="InterPro" id="IPR010065">
    <property type="entry name" value="AA_ABC_transptr_permease_3TM"/>
</dbReference>
<dbReference type="Pfam" id="PF00528">
    <property type="entry name" value="BPD_transp_1"/>
    <property type="match status" value="1"/>
</dbReference>
<dbReference type="FunFam" id="1.10.3720.10:FF:000006">
    <property type="entry name" value="Glutamate/aspartate ABC transporter, permease protein GltK"/>
    <property type="match status" value="1"/>
</dbReference>
<dbReference type="GO" id="GO:0022857">
    <property type="term" value="F:transmembrane transporter activity"/>
    <property type="evidence" value="ECO:0007669"/>
    <property type="project" value="InterPro"/>
</dbReference>
<comment type="subcellular location">
    <subcellularLocation>
        <location evidence="1 8">Cell membrane</location>
        <topology evidence="1 8">Multi-pass membrane protein</topology>
    </subcellularLocation>
</comment>
<dbReference type="GO" id="GO:0006865">
    <property type="term" value="P:amino acid transport"/>
    <property type="evidence" value="ECO:0007669"/>
    <property type="project" value="UniProtKB-KW"/>
</dbReference>
<dbReference type="InterPro" id="IPR035906">
    <property type="entry name" value="MetI-like_sf"/>
</dbReference>
<keyword evidence="6 8" id="KW-1133">Transmembrane helix</keyword>
<accession>A0A810N5Z2</accession>
<dbReference type="PANTHER" id="PTHR30614:SF0">
    <property type="entry name" value="L-CYSTINE TRANSPORT SYSTEM PERMEASE PROTEIN TCYL"/>
    <property type="match status" value="1"/>
</dbReference>
<keyword evidence="5" id="KW-0029">Amino-acid transport</keyword>
<evidence type="ECO:0000256" key="1">
    <source>
        <dbReference type="ARBA" id="ARBA00004651"/>
    </source>
</evidence>
<evidence type="ECO:0000256" key="9">
    <source>
        <dbReference type="SAM" id="MobiDB-lite"/>
    </source>
</evidence>
<dbReference type="KEGG" id="pry:Prubr_57380"/>